<evidence type="ECO:0000256" key="5">
    <source>
        <dbReference type="ARBA" id="ARBA00023136"/>
    </source>
</evidence>
<dbReference type="EMBL" id="JABEMA010000564">
    <property type="protein sequence ID" value="NNH24863.1"/>
    <property type="molecule type" value="Genomic_DNA"/>
</dbReference>
<dbReference type="Proteomes" id="UP000555552">
    <property type="component" value="Unassembled WGS sequence"/>
</dbReference>
<dbReference type="Pfam" id="PF12823">
    <property type="entry name" value="DUF3817"/>
    <property type="match status" value="1"/>
</dbReference>
<feature type="transmembrane region" description="Helical" evidence="6">
    <location>
        <begin position="80"/>
        <end position="101"/>
    </location>
</feature>
<evidence type="ECO:0000256" key="2">
    <source>
        <dbReference type="ARBA" id="ARBA00022475"/>
    </source>
</evidence>
<gene>
    <name evidence="8" type="ORF">HLB09_17555</name>
</gene>
<dbReference type="AlphaFoldDB" id="A0A849BTS5"/>
<feature type="transmembrane region" description="Helical" evidence="6">
    <location>
        <begin position="53"/>
        <end position="73"/>
    </location>
</feature>
<evidence type="ECO:0000313" key="8">
    <source>
        <dbReference type="EMBL" id="NNH24863.1"/>
    </source>
</evidence>
<evidence type="ECO:0000256" key="6">
    <source>
        <dbReference type="SAM" id="Phobius"/>
    </source>
</evidence>
<comment type="subcellular location">
    <subcellularLocation>
        <location evidence="1">Cell membrane</location>
        <topology evidence="1">Multi-pass membrane protein</topology>
    </subcellularLocation>
</comment>
<feature type="domain" description="DUF3817" evidence="7">
    <location>
        <begin position="17"/>
        <end position="102"/>
    </location>
</feature>
<keyword evidence="2" id="KW-1003">Cell membrane</keyword>
<evidence type="ECO:0000313" key="9">
    <source>
        <dbReference type="Proteomes" id="UP000555552"/>
    </source>
</evidence>
<keyword evidence="5 6" id="KW-0472">Membrane</keyword>
<reference evidence="8 9" key="1">
    <citation type="submission" date="2020-05" db="EMBL/GenBank/DDBJ databases">
        <title>MicrobeNet Type strains.</title>
        <authorList>
            <person name="Nicholson A.C."/>
        </authorList>
    </citation>
    <scope>NUCLEOTIDE SEQUENCE [LARGE SCALE GENOMIC DNA]</scope>
    <source>
        <strain evidence="8 9">JCM 14547</strain>
    </source>
</reference>
<evidence type="ECO:0000256" key="4">
    <source>
        <dbReference type="ARBA" id="ARBA00022989"/>
    </source>
</evidence>
<evidence type="ECO:0000259" key="7">
    <source>
        <dbReference type="Pfam" id="PF12823"/>
    </source>
</evidence>
<dbReference type="PANTHER" id="PTHR40077:SF1">
    <property type="entry name" value="MEMBRANE PROTEIN"/>
    <property type="match status" value="1"/>
</dbReference>
<dbReference type="GO" id="GO:0005886">
    <property type="term" value="C:plasma membrane"/>
    <property type="evidence" value="ECO:0007669"/>
    <property type="project" value="UniProtKB-SubCell"/>
</dbReference>
<dbReference type="PANTHER" id="PTHR40077">
    <property type="entry name" value="MEMBRANE PROTEIN-RELATED"/>
    <property type="match status" value="1"/>
</dbReference>
<comment type="caution">
    <text evidence="8">The sequence shown here is derived from an EMBL/GenBank/DDBJ whole genome shotgun (WGS) entry which is preliminary data.</text>
</comment>
<organism evidence="8 9">
    <name type="scientific">Pseudokineococcus marinus</name>
    <dbReference type="NCBI Taxonomy" id="351215"/>
    <lineage>
        <taxon>Bacteria</taxon>
        <taxon>Bacillati</taxon>
        <taxon>Actinomycetota</taxon>
        <taxon>Actinomycetes</taxon>
        <taxon>Kineosporiales</taxon>
        <taxon>Kineosporiaceae</taxon>
        <taxon>Pseudokineococcus</taxon>
    </lineage>
</organism>
<dbReference type="NCBIfam" id="TIGR03954">
    <property type="entry name" value="integ_memb_HG"/>
    <property type="match status" value="1"/>
</dbReference>
<evidence type="ECO:0000256" key="1">
    <source>
        <dbReference type="ARBA" id="ARBA00004651"/>
    </source>
</evidence>
<evidence type="ECO:0000256" key="3">
    <source>
        <dbReference type="ARBA" id="ARBA00022692"/>
    </source>
</evidence>
<keyword evidence="9" id="KW-1185">Reference proteome</keyword>
<proteinExistence type="predicted"/>
<dbReference type="InterPro" id="IPR023845">
    <property type="entry name" value="DUF3817_TM"/>
</dbReference>
<keyword evidence="3 6" id="KW-0812">Transmembrane</keyword>
<accession>A0A849BTS5</accession>
<name>A0A849BTS5_9ACTN</name>
<protein>
    <submittedName>
        <fullName evidence="8">DUF3817 domain-containing protein</fullName>
    </submittedName>
</protein>
<sequence>MPAPPSSPAARARIRTAFRVLAVVEALTWAGLLASMGWHYLLDGSRHGIEVFGALHGGAFLLYGAVALLTWGVQRWSWRVGVLALGAAVPPFGTVVFEVLAQRRGLLDDRPGAPAGGGRTHAVRGA</sequence>
<feature type="transmembrane region" description="Helical" evidence="6">
    <location>
        <begin position="20"/>
        <end position="41"/>
    </location>
</feature>
<keyword evidence="4 6" id="KW-1133">Transmembrane helix</keyword>